<organism evidence="2 3">
    <name type="scientific">Dokdonella ginsengisoli</name>
    <dbReference type="NCBI Taxonomy" id="363846"/>
    <lineage>
        <taxon>Bacteria</taxon>
        <taxon>Pseudomonadati</taxon>
        <taxon>Pseudomonadota</taxon>
        <taxon>Gammaproteobacteria</taxon>
        <taxon>Lysobacterales</taxon>
        <taxon>Rhodanobacteraceae</taxon>
        <taxon>Dokdonella</taxon>
    </lineage>
</organism>
<evidence type="ECO:0000256" key="1">
    <source>
        <dbReference type="SAM" id="Phobius"/>
    </source>
</evidence>
<protein>
    <recommendedName>
        <fullName evidence="4">Phage holin family protein</fullName>
    </recommendedName>
</protein>
<sequence>MEDDAEVSVKAIDAVLRGARVLMLGAGSGALLALSLCVLFELPLILRPQQAAFWILAASVAAMTVAMWLCVRSADRWLEAMVDALRGRSSRR</sequence>
<gene>
    <name evidence="2" type="ORF">ACFO6Q_07850</name>
</gene>
<evidence type="ECO:0008006" key="4">
    <source>
        <dbReference type="Google" id="ProtNLM"/>
    </source>
</evidence>
<name>A0ABV9QSA5_9GAMM</name>
<dbReference type="RefSeq" id="WP_380020069.1">
    <property type="nucleotide sequence ID" value="NZ_JBHSHD010000007.1"/>
</dbReference>
<keyword evidence="1" id="KW-0472">Membrane</keyword>
<proteinExistence type="predicted"/>
<dbReference type="EMBL" id="JBHSHD010000007">
    <property type="protein sequence ID" value="MFC4820233.1"/>
    <property type="molecule type" value="Genomic_DNA"/>
</dbReference>
<keyword evidence="1" id="KW-1133">Transmembrane helix</keyword>
<comment type="caution">
    <text evidence="2">The sequence shown here is derived from an EMBL/GenBank/DDBJ whole genome shotgun (WGS) entry which is preliminary data.</text>
</comment>
<keyword evidence="3" id="KW-1185">Reference proteome</keyword>
<feature type="transmembrane region" description="Helical" evidence="1">
    <location>
        <begin position="51"/>
        <end position="71"/>
    </location>
</feature>
<evidence type="ECO:0000313" key="2">
    <source>
        <dbReference type="EMBL" id="MFC4820233.1"/>
    </source>
</evidence>
<keyword evidence="1" id="KW-0812">Transmembrane</keyword>
<reference evidence="3" key="1">
    <citation type="journal article" date="2019" name="Int. J. Syst. Evol. Microbiol.">
        <title>The Global Catalogue of Microorganisms (GCM) 10K type strain sequencing project: providing services to taxonomists for standard genome sequencing and annotation.</title>
        <authorList>
            <consortium name="The Broad Institute Genomics Platform"/>
            <consortium name="The Broad Institute Genome Sequencing Center for Infectious Disease"/>
            <person name="Wu L."/>
            <person name="Ma J."/>
        </authorList>
    </citation>
    <scope>NUCLEOTIDE SEQUENCE [LARGE SCALE GENOMIC DNA]</scope>
    <source>
        <strain evidence="3">CCUG 30340</strain>
    </source>
</reference>
<feature type="transmembrane region" description="Helical" evidence="1">
    <location>
        <begin position="21"/>
        <end position="45"/>
    </location>
</feature>
<evidence type="ECO:0000313" key="3">
    <source>
        <dbReference type="Proteomes" id="UP001595886"/>
    </source>
</evidence>
<accession>A0ABV9QSA5</accession>
<dbReference type="Proteomes" id="UP001595886">
    <property type="component" value="Unassembled WGS sequence"/>
</dbReference>